<name>A0A511QBI1_9VIBR</name>
<protein>
    <submittedName>
        <fullName evidence="2">Uncharacterized protein</fullName>
    </submittedName>
</protein>
<dbReference type="Proteomes" id="UP000321922">
    <property type="component" value="Unassembled WGS sequence"/>
</dbReference>
<dbReference type="RefSeq" id="WP_158000765.1">
    <property type="nucleotide sequence ID" value="NZ_BAOJ01000033.1"/>
</dbReference>
<feature type="compositionally biased region" description="Basic and acidic residues" evidence="1">
    <location>
        <begin position="9"/>
        <end position="19"/>
    </location>
</feature>
<proteinExistence type="predicted"/>
<gene>
    <name evidence="2" type="ORF">VSA01S_07670</name>
</gene>
<reference evidence="2 3" key="1">
    <citation type="submission" date="2019-07" db="EMBL/GenBank/DDBJ databases">
        <title>Whole genome shotgun sequence of Vibrio sagamiensis NBRC 104589.</title>
        <authorList>
            <person name="Hosoyama A."/>
            <person name="Uohara A."/>
            <person name="Ohji S."/>
            <person name="Ichikawa N."/>
        </authorList>
    </citation>
    <scope>NUCLEOTIDE SEQUENCE [LARGE SCALE GENOMIC DNA]</scope>
    <source>
        <strain evidence="2 3">NBRC 104589</strain>
    </source>
</reference>
<evidence type="ECO:0000313" key="3">
    <source>
        <dbReference type="Proteomes" id="UP000321922"/>
    </source>
</evidence>
<sequence>MITMYSDRASLDDEHKSRSMEIGGTEYEDADWSYLAALCVREEVN</sequence>
<organism evidence="2 3">
    <name type="scientific">Vibrio sagamiensis NBRC 104589</name>
    <dbReference type="NCBI Taxonomy" id="1219064"/>
    <lineage>
        <taxon>Bacteria</taxon>
        <taxon>Pseudomonadati</taxon>
        <taxon>Pseudomonadota</taxon>
        <taxon>Gammaproteobacteria</taxon>
        <taxon>Vibrionales</taxon>
        <taxon>Vibrionaceae</taxon>
        <taxon>Vibrio</taxon>
    </lineage>
</organism>
<comment type="caution">
    <text evidence="2">The sequence shown here is derived from an EMBL/GenBank/DDBJ whole genome shotgun (WGS) entry which is preliminary data.</text>
</comment>
<evidence type="ECO:0000256" key="1">
    <source>
        <dbReference type="SAM" id="MobiDB-lite"/>
    </source>
</evidence>
<evidence type="ECO:0000313" key="2">
    <source>
        <dbReference type="EMBL" id="GEM74655.1"/>
    </source>
</evidence>
<keyword evidence="3" id="KW-1185">Reference proteome</keyword>
<dbReference type="EMBL" id="BJXJ01000005">
    <property type="protein sequence ID" value="GEM74655.1"/>
    <property type="molecule type" value="Genomic_DNA"/>
</dbReference>
<feature type="region of interest" description="Disordered" evidence="1">
    <location>
        <begin position="1"/>
        <end position="22"/>
    </location>
</feature>
<accession>A0A511QBI1</accession>
<dbReference type="AlphaFoldDB" id="A0A511QBI1"/>